<dbReference type="InterPro" id="IPR051681">
    <property type="entry name" value="Ser/Thr_Kinases-Pseudokinases"/>
</dbReference>
<dbReference type="AlphaFoldDB" id="F8PBK4"/>
<dbReference type="SUPFAM" id="SSF56112">
    <property type="entry name" value="Protein kinase-like (PK-like)"/>
    <property type="match status" value="1"/>
</dbReference>
<dbReference type="HOGENOM" id="CLU_000288_7_18_1"/>
<feature type="domain" description="Protein kinase" evidence="1">
    <location>
        <begin position="7"/>
        <end position="278"/>
    </location>
</feature>
<dbReference type="InterPro" id="IPR008266">
    <property type="entry name" value="Tyr_kinase_AS"/>
</dbReference>
<organism>
    <name type="scientific">Serpula lacrymans var. lacrymans (strain S7.9)</name>
    <name type="common">Dry rot fungus</name>
    <dbReference type="NCBI Taxonomy" id="578457"/>
    <lineage>
        <taxon>Eukaryota</taxon>
        <taxon>Fungi</taxon>
        <taxon>Dikarya</taxon>
        <taxon>Basidiomycota</taxon>
        <taxon>Agaricomycotina</taxon>
        <taxon>Agaricomycetes</taxon>
        <taxon>Agaricomycetidae</taxon>
        <taxon>Boletales</taxon>
        <taxon>Coniophorineae</taxon>
        <taxon>Serpulaceae</taxon>
        <taxon>Serpula</taxon>
    </lineage>
</organism>
<dbReference type="GO" id="GO:0004674">
    <property type="term" value="F:protein serine/threonine kinase activity"/>
    <property type="evidence" value="ECO:0007669"/>
    <property type="project" value="TreeGrafter"/>
</dbReference>
<dbReference type="RefSeq" id="XP_007323775.1">
    <property type="nucleotide sequence ID" value="XM_007323713.1"/>
</dbReference>
<accession>F8PBK4</accession>
<dbReference type="GO" id="GO:0005524">
    <property type="term" value="F:ATP binding"/>
    <property type="evidence" value="ECO:0007669"/>
    <property type="project" value="InterPro"/>
</dbReference>
<dbReference type="EMBL" id="GL945443">
    <property type="protein sequence ID" value="EGO19642.1"/>
    <property type="molecule type" value="Genomic_DNA"/>
</dbReference>
<protein>
    <recommendedName>
        <fullName evidence="1">Protein kinase domain-containing protein</fullName>
    </recommendedName>
</protein>
<dbReference type="Proteomes" id="UP000008064">
    <property type="component" value="Unassembled WGS sequence"/>
</dbReference>
<name>F8PBK4_SERL9</name>
<proteinExistence type="predicted"/>
<evidence type="ECO:0000259" key="1">
    <source>
        <dbReference type="PROSITE" id="PS50011"/>
    </source>
</evidence>
<dbReference type="PROSITE" id="PS00109">
    <property type="entry name" value="PROTEIN_KINASE_TYR"/>
    <property type="match status" value="1"/>
</dbReference>
<sequence length="279" mass="31764">MSQQQVMSPPSPFNRGEIYPTFSASYEIYRGTINNKPVFAQTCRLQSPLQTREHLSDDFMQAFSKRLESWSKCNHPNIVTLIGHTLLEDSIPTLFIPTYKNGFAHDYLLKNPSCDRLRLVSGIAKGLQYLHAIKSPIVHQDMRCQNILVDDNGEGCLTAVGTRFMFKDPLGHSVHWTAPEVLRSRENDDNDDVEMTPPSDVYSFGMTVLEIYSGRLPFHEKNSCQVLLDALNPQGNRKLKRSDYPSPPDDIWRLITKCTSEEPSQRPTMDEVIRDLTAC</sequence>
<dbReference type="PIRSF" id="PIRSF000654">
    <property type="entry name" value="Integrin-linked_kinase"/>
    <property type="match status" value="1"/>
</dbReference>
<dbReference type="InterPro" id="IPR000719">
    <property type="entry name" value="Prot_kinase_dom"/>
</dbReference>
<dbReference type="KEGG" id="sla:SERLADRAFT_479287"/>
<dbReference type="Gene3D" id="1.10.510.10">
    <property type="entry name" value="Transferase(Phosphotransferase) domain 1"/>
    <property type="match status" value="1"/>
</dbReference>
<reference evidence="2" key="1">
    <citation type="submission" date="2011-04" db="EMBL/GenBank/DDBJ databases">
        <title>Evolution of plant cell wall degrading machinery underlies the functional diversity of forest fungi.</title>
        <authorList>
            <consortium name="US DOE Joint Genome Institute (JGI-PGF)"/>
            <person name="Eastwood D.C."/>
            <person name="Floudas D."/>
            <person name="Binder M."/>
            <person name="Majcherczyk A."/>
            <person name="Schneider P."/>
            <person name="Aerts A."/>
            <person name="Asiegbu F.O."/>
            <person name="Baker S.E."/>
            <person name="Barry K."/>
            <person name="Bendiksby M."/>
            <person name="Blumentritt M."/>
            <person name="Coutinho P.M."/>
            <person name="Cullen D."/>
            <person name="Cullen D."/>
            <person name="Gathman A."/>
            <person name="Goodell B."/>
            <person name="Henrissat B."/>
            <person name="Ihrmark K."/>
            <person name="Kauserud H."/>
            <person name="Kohler A."/>
            <person name="LaButti K."/>
            <person name="Lapidus A."/>
            <person name="Lavin J.L."/>
            <person name="Lee Y.-H."/>
            <person name="Lindquist E."/>
            <person name="Lilly W."/>
            <person name="Lucas S."/>
            <person name="Morin E."/>
            <person name="Murat C."/>
            <person name="Oguiza J.A."/>
            <person name="Park J."/>
            <person name="Pisabarro A.G."/>
            <person name="Riley R."/>
            <person name="Rosling A."/>
            <person name="Salamov A."/>
            <person name="Schmidt O."/>
            <person name="Schmutz J."/>
            <person name="Skrede I."/>
            <person name="Stenlid J."/>
            <person name="Wiebenga A."/>
            <person name="Xie X."/>
            <person name="Kues U."/>
            <person name="Hibbett D.S."/>
            <person name="Hoffmeister D."/>
            <person name="Hogberg N."/>
            <person name="Martin F."/>
            <person name="Grigoriev I.V."/>
            <person name="Watkinson S.C."/>
        </authorList>
    </citation>
    <scope>NUCLEOTIDE SEQUENCE</scope>
    <source>
        <strain evidence="2">S7.9</strain>
    </source>
</reference>
<dbReference type="PANTHER" id="PTHR44329">
    <property type="entry name" value="SERINE/THREONINE-PROTEIN KINASE TNNI3K-RELATED"/>
    <property type="match status" value="1"/>
</dbReference>
<dbReference type="OrthoDB" id="346907at2759"/>
<gene>
    <name evidence="2" type="ORF">SERLADRAFT_479287</name>
</gene>
<dbReference type="GeneID" id="18821327"/>
<evidence type="ECO:0000313" key="2">
    <source>
        <dbReference type="EMBL" id="EGO19642.1"/>
    </source>
</evidence>
<dbReference type="Pfam" id="PF07714">
    <property type="entry name" value="PK_Tyr_Ser-Thr"/>
    <property type="match status" value="1"/>
</dbReference>
<dbReference type="InterPro" id="IPR001245">
    <property type="entry name" value="Ser-Thr/Tyr_kinase_cat_dom"/>
</dbReference>
<dbReference type="PROSITE" id="PS50011">
    <property type="entry name" value="PROTEIN_KINASE_DOM"/>
    <property type="match status" value="1"/>
</dbReference>
<dbReference type="InterPro" id="IPR011009">
    <property type="entry name" value="Kinase-like_dom_sf"/>
</dbReference>